<dbReference type="Pfam" id="PF13521">
    <property type="entry name" value="AAA_28"/>
    <property type="match status" value="1"/>
</dbReference>
<accession>A0A2T3HJ38</accession>
<dbReference type="InterPro" id="IPR027417">
    <property type="entry name" value="P-loop_NTPase"/>
</dbReference>
<evidence type="ECO:0000313" key="3">
    <source>
        <dbReference type="Proteomes" id="UP000240912"/>
    </source>
</evidence>
<dbReference type="Gene3D" id="3.40.50.300">
    <property type="entry name" value="P-loop containing nucleotide triphosphate hydrolases"/>
    <property type="match status" value="1"/>
</dbReference>
<evidence type="ECO:0000313" key="2">
    <source>
        <dbReference type="EMBL" id="PST82447.1"/>
    </source>
</evidence>
<reference evidence="2 3" key="1">
    <citation type="submission" date="2018-03" db="EMBL/GenBank/DDBJ databases">
        <authorList>
            <person name="Keele B.F."/>
        </authorList>
    </citation>
    <scope>NUCLEOTIDE SEQUENCE [LARGE SCALE GENOMIC DNA]</scope>
    <source>
        <strain evidence="2 3">YL28-9</strain>
    </source>
</reference>
<proteinExistence type="predicted"/>
<dbReference type="OrthoDB" id="5638848at2"/>
<sequence length="189" mass="21008">MLSEGYILTGGPGAGKTTVCSLLEKAGYSCVPESGRAVISQELHTGGSALTWADRSAFARRMFETDLAAYHAARRGTPVFFDRGLPDVAGYLKLEDLNFLPGLENALQNCRYAPLVFIFPPWQEIYVNDAERKQSFAVACRTFRMMVQVYQAYGYRLVEVPRLEPAGRCRFICSCLEQRGYAGGLKTLK</sequence>
<dbReference type="SUPFAM" id="SSF52540">
    <property type="entry name" value="P-loop containing nucleoside triphosphate hydrolases"/>
    <property type="match status" value="1"/>
</dbReference>
<dbReference type="AlphaFoldDB" id="A0A2T3HJ38"/>
<protein>
    <submittedName>
        <fullName evidence="2">ATPase</fullName>
    </submittedName>
</protein>
<comment type="caution">
    <text evidence="2">The sequence shown here is derived from an EMBL/GenBank/DDBJ whole genome shotgun (WGS) entry which is preliminary data.</text>
</comment>
<dbReference type="Proteomes" id="UP000240912">
    <property type="component" value="Unassembled WGS sequence"/>
</dbReference>
<keyword evidence="3" id="KW-1185">Reference proteome</keyword>
<evidence type="ECO:0000259" key="1">
    <source>
        <dbReference type="Pfam" id="PF13521"/>
    </source>
</evidence>
<name>A0A2T3HJ38_9SPHI</name>
<gene>
    <name evidence="2" type="ORF">C7T94_15650</name>
</gene>
<feature type="domain" description="NadR/Ttd14 AAA" evidence="1">
    <location>
        <begin position="7"/>
        <end position="162"/>
    </location>
</feature>
<dbReference type="EMBL" id="PYLS01000006">
    <property type="protein sequence ID" value="PST82447.1"/>
    <property type="molecule type" value="Genomic_DNA"/>
</dbReference>
<organism evidence="2 3">
    <name type="scientific">Pedobacter yulinensis</name>
    <dbReference type="NCBI Taxonomy" id="2126353"/>
    <lineage>
        <taxon>Bacteria</taxon>
        <taxon>Pseudomonadati</taxon>
        <taxon>Bacteroidota</taxon>
        <taxon>Sphingobacteriia</taxon>
        <taxon>Sphingobacteriales</taxon>
        <taxon>Sphingobacteriaceae</taxon>
        <taxon>Pedobacter</taxon>
    </lineage>
</organism>
<dbReference type="InterPro" id="IPR038727">
    <property type="entry name" value="NadR/Ttd14_AAA_dom"/>
</dbReference>